<organism evidence="1 2">
    <name type="scientific">Dendrothele bispora (strain CBS 962.96)</name>
    <dbReference type="NCBI Taxonomy" id="1314807"/>
    <lineage>
        <taxon>Eukaryota</taxon>
        <taxon>Fungi</taxon>
        <taxon>Dikarya</taxon>
        <taxon>Basidiomycota</taxon>
        <taxon>Agaricomycotina</taxon>
        <taxon>Agaricomycetes</taxon>
        <taxon>Agaricomycetidae</taxon>
        <taxon>Agaricales</taxon>
        <taxon>Agaricales incertae sedis</taxon>
        <taxon>Dendrothele</taxon>
    </lineage>
</organism>
<dbReference type="EMBL" id="ML179721">
    <property type="protein sequence ID" value="THU82583.1"/>
    <property type="molecule type" value="Genomic_DNA"/>
</dbReference>
<gene>
    <name evidence="1" type="ORF">K435DRAFT_691224</name>
</gene>
<evidence type="ECO:0000313" key="2">
    <source>
        <dbReference type="Proteomes" id="UP000297245"/>
    </source>
</evidence>
<name>A0A4S8L2S6_DENBC</name>
<evidence type="ECO:0008006" key="3">
    <source>
        <dbReference type="Google" id="ProtNLM"/>
    </source>
</evidence>
<accession>A0A4S8L2S6</accession>
<keyword evidence="2" id="KW-1185">Reference proteome</keyword>
<dbReference type="Proteomes" id="UP000297245">
    <property type="component" value="Unassembled WGS sequence"/>
</dbReference>
<protein>
    <recommendedName>
        <fullName evidence="3">Prolyl 4-hydroxylase alpha subunit Fe(2+) 2OG dioxygenase domain-containing protein</fullName>
    </recommendedName>
</protein>
<proteinExistence type="predicted"/>
<dbReference type="Gene3D" id="3.60.130.30">
    <property type="match status" value="1"/>
</dbReference>
<evidence type="ECO:0000313" key="1">
    <source>
        <dbReference type="EMBL" id="THU82583.1"/>
    </source>
</evidence>
<dbReference type="AlphaFoldDB" id="A0A4S8L2S6"/>
<dbReference type="OrthoDB" id="3202607at2759"/>
<reference evidence="1 2" key="1">
    <citation type="journal article" date="2019" name="Nat. Ecol. Evol.">
        <title>Megaphylogeny resolves global patterns of mushroom evolution.</title>
        <authorList>
            <person name="Varga T."/>
            <person name="Krizsan K."/>
            <person name="Foldi C."/>
            <person name="Dima B."/>
            <person name="Sanchez-Garcia M."/>
            <person name="Sanchez-Ramirez S."/>
            <person name="Szollosi G.J."/>
            <person name="Szarkandi J.G."/>
            <person name="Papp V."/>
            <person name="Albert L."/>
            <person name="Andreopoulos W."/>
            <person name="Angelini C."/>
            <person name="Antonin V."/>
            <person name="Barry K.W."/>
            <person name="Bougher N.L."/>
            <person name="Buchanan P."/>
            <person name="Buyck B."/>
            <person name="Bense V."/>
            <person name="Catcheside P."/>
            <person name="Chovatia M."/>
            <person name="Cooper J."/>
            <person name="Damon W."/>
            <person name="Desjardin D."/>
            <person name="Finy P."/>
            <person name="Geml J."/>
            <person name="Haridas S."/>
            <person name="Hughes K."/>
            <person name="Justo A."/>
            <person name="Karasinski D."/>
            <person name="Kautmanova I."/>
            <person name="Kiss B."/>
            <person name="Kocsube S."/>
            <person name="Kotiranta H."/>
            <person name="LaButti K.M."/>
            <person name="Lechner B.E."/>
            <person name="Liimatainen K."/>
            <person name="Lipzen A."/>
            <person name="Lukacs Z."/>
            <person name="Mihaltcheva S."/>
            <person name="Morgado L.N."/>
            <person name="Niskanen T."/>
            <person name="Noordeloos M.E."/>
            <person name="Ohm R.A."/>
            <person name="Ortiz-Santana B."/>
            <person name="Ovrebo C."/>
            <person name="Racz N."/>
            <person name="Riley R."/>
            <person name="Savchenko A."/>
            <person name="Shiryaev A."/>
            <person name="Soop K."/>
            <person name="Spirin V."/>
            <person name="Szebenyi C."/>
            <person name="Tomsovsky M."/>
            <person name="Tulloss R.E."/>
            <person name="Uehling J."/>
            <person name="Grigoriev I.V."/>
            <person name="Vagvolgyi C."/>
            <person name="Papp T."/>
            <person name="Martin F.M."/>
            <person name="Miettinen O."/>
            <person name="Hibbett D.S."/>
            <person name="Nagy L.G."/>
        </authorList>
    </citation>
    <scope>NUCLEOTIDE SEQUENCE [LARGE SCALE GENOMIC DNA]</scope>
    <source>
        <strain evidence="1 2">CBS 962.96</strain>
    </source>
</reference>
<sequence length="217" mass="25267">MYSTFLKYPKRIQHGDQDEAALNRLRNERSFIRIAGHMSAAFAHWSPKLYEYYAETMKKLKDNDPSLSFNFQNSVFACTTYNLGPQTVSLKHLDYLNYIAGWCGVTALGRFDHTKGGHLVLWDLKLVIEFPPGWTILIPSAYLRHSNTAIGPDERRYSFTQYTAGGIFRYVGEGFQLRTEMPDESRKEVEERRRQRIKEDLNMYSSISELKDRYGLV</sequence>